<evidence type="ECO:0000313" key="2">
    <source>
        <dbReference type="EMBL" id="AKK04006.1"/>
    </source>
</evidence>
<feature type="compositionally biased region" description="Low complexity" evidence="1">
    <location>
        <begin position="45"/>
        <end position="86"/>
    </location>
</feature>
<dbReference type="Proteomes" id="UP000035368">
    <property type="component" value="Chromosome"/>
</dbReference>
<dbReference type="STRING" id="1050174.CEPID_10885"/>
<name>A0A0G3GS33_9CORY</name>
<feature type="region of interest" description="Disordered" evidence="1">
    <location>
        <begin position="36"/>
        <end position="96"/>
    </location>
</feature>
<dbReference type="KEGG" id="cei:CEPID_10885"/>
<gene>
    <name evidence="2" type="ORF">CEPID_10885</name>
</gene>
<evidence type="ECO:0000313" key="3">
    <source>
        <dbReference type="Proteomes" id="UP000035368"/>
    </source>
</evidence>
<keyword evidence="3" id="KW-1185">Reference proteome</keyword>
<reference evidence="2 3" key="1">
    <citation type="submission" date="2015-05" db="EMBL/GenBank/DDBJ databases">
        <title>Complete genome sequence of Corynebacterium epidermidicanis DSM 45586, isolated from the skin of a dog suffering from pruritus.</title>
        <authorList>
            <person name="Ruckert C."/>
            <person name="Albersmeier A."/>
            <person name="Winkler A."/>
            <person name="Tauch A."/>
        </authorList>
    </citation>
    <scope>NUCLEOTIDE SEQUENCE [LARGE SCALE GENOMIC DNA]</scope>
    <source>
        <strain evidence="2 3">DSM 45586</strain>
    </source>
</reference>
<proteinExistence type="predicted"/>
<dbReference type="PROSITE" id="PS51257">
    <property type="entry name" value="PROKAR_LIPOPROTEIN"/>
    <property type="match status" value="1"/>
</dbReference>
<dbReference type="PATRIC" id="fig|1050174.4.peg.2193"/>
<organism evidence="2 3">
    <name type="scientific">Corynebacterium epidermidicanis</name>
    <dbReference type="NCBI Taxonomy" id="1050174"/>
    <lineage>
        <taxon>Bacteria</taxon>
        <taxon>Bacillati</taxon>
        <taxon>Actinomycetota</taxon>
        <taxon>Actinomycetes</taxon>
        <taxon>Mycobacteriales</taxon>
        <taxon>Corynebacteriaceae</taxon>
        <taxon>Corynebacterium</taxon>
    </lineage>
</organism>
<protein>
    <submittedName>
        <fullName evidence="2">Uncharacterized protein</fullName>
    </submittedName>
</protein>
<accession>A0A0G3GS33</accession>
<dbReference type="AlphaFoldDB" id="A0A0G3GS33"/>
<evidence type="ECO:0000256" key="1">
    <source>
        <dbReference type="SAM" id="MobiDB-lite"/>
    </source>
</evidence>
<dbReference type="EMBL" id="CP011541">
    <property type="protein sequence ID" value="AKK04006.1"/>
    <property type="molecule type" value="Genomic_DNA"/>
</dbReference>
<sequence>MSRSSKVALVALGMLVVFALGCFWALNATVRPTAQPALATPSPTPTSSSSTPTPTRSSTVARLTTTSATPTSKPTPKPTASTTPTPKAQPPRGAQLCGNSQNFQGYAVNKVTSCGFVNNTAKVMDAHAGAKRPVTVAVKSDATAKTYQMRCAPGRSGEFTCTGGDNATVFLMAR</sequence>